<keyword evidence="1" id="KW-0812">Transmembrane</keyword>
<protein>
    <submittedName>
        <fullName evidence="4">DUF6273 domain-containing protein</fullName>
    </submittedName>
</protein>
<comment type="caution">
    <text evidence="4">The sequence shown here is derived from an EMBL/GenBank/DDBJ whole genome shotgun (WGS) entry which is preliminary data.</text>
</comment>
<dbReference type="Proteomes" id="UP001084197">
    <property type="component" value="Unassembled WGS sequence"/>
</dbReference>
<dbReference type="InterPro" id="IPR046240">
    <property type="entry name" value="DUF6273"/>
</dbReference>
<dbReference type="InterPro" id="IPR008964">
    <property type="entry name" value="Invasin/intimin_cell_adhesion"/>
</dbReference>
<evidence type="ECO:0000313" key="5">
    <source>
        <dbReference type="Proteomes" id="UP001084197"/>
    </source>
</evidence>
<feature type="transmembrane region" description="Helical" evidence="1">
    <location>
        <begin position="419"/>
        <end position="436"/>
    </location>
</feature>
<name>A0A9J6RCQ9_9BACI</name>
<dbReference type="Gene3D" id="2.60.40.1080">
    <property type="match status" value="1"/>
</dbReference>
<proteinExistence type="predicted"/>
<dbReference type="EMBL" id="JAPRAT010000012">
    <property type="protein sequence ID" value="MCZ0703084.1"/>
    <property type="molecule type" value="Genomic_DNA"/>
</dbReference>
<dbReference type="RefSeq" id="WP_268779854.1">
    <property type="nucleotide sequence ID" value="NZ_JAPRAT010000012.1"/>
</dbReference>
<dbReference type="Pfam" id="PF19789">
    <property type="entry name" value="DUF6273"/>
    <property type="match status" value="1"/>
</dbReference>
<gene>
    <name evidence="4" type="ORF">OWO01_07655</name>
</gene>
<organism evidence="4 5">
    <name type="scientific">Natronobacillus azotifigens</name>
    <dbReference type="NCBI Taxonomy" id="472978"/>
    <lineage>
        <taxon>Bacteria</taxon>
        <taxon>Bacillati</taxon>
        <taxon>Bacillota</taxon>
        <taxon>Bacilli</taxon>
        <taxon>Bacillales</taxon>
        <taxon>Bacillaceae</taxon>
        <taxon>Natronobacillus</taxon>
    </lineage>
</organism>
<keyword evidence="2" id="KW-0732">Signal</keyword>
<evidence type="ECO:0000256" key="2">
    <source>
        <dbReference type="SAM" id="SignalP"/>
    </source>
</evidence>
<feature type="domain" description="DUF6273" evidence="3">
    <location>
        <begin position="55"/>
        <end position="286"/>
    </location>
</feature>
<keyword evidence="1" id="KW-1133">Transmembrane helix</keyword>
<evidence type="ECO:0000256" key="1">
    <source>
        <dbReference type="SAM" id="Phobius"/>
    </source>
</evidence>
<accession>A0A9J6RCQ9</accession>
<feature type="signal peptide" evidence="2">
    <location>
        <begin position="1"/>
        <end position="26"/>
    </location>
</feature>
<reference evidence="4" key="1">
    <citation type="submission" date="2022-11" db="EMBL/GenBank/DDBJ databases">
        <title>WGS of Natronobacillus azotifigens 24KS-1, an anaerobic diazotrophic haloalkaliphile from soda-rich habitats.</title>
        <authorList>
            <person name="Sorokin D.Y."/>
            <person name="Merkel A.Y."/>
        </authorList>
    </citation>
    <scope>NUCLEOTIDE SEQUENCE</scope>
    <source>
        <strain evidence="4">24KS-1</strain>
    </source>
</reference>
<evidence type="ECO:0000259" key="3">
    <source>
        <dbReference type="Pfam" id="PF19789"/>
    </source>
</evidence>
<dbReference type="SUPFAM" id="SSF49373">
    <property type="entry name" value="Invasin/intimin cell-adhesion fragments"/>
    <property type="match status" value="1"/>
</dbReference>
<feature type="chain" id="PRO_5039937539" evidence="2">
    <location>
        <begin position="27"/>
        <end position="443"/>
    </location>
</feature>
<dbReference type="AlphaFoldDB" id="A0A9J6RCQ9"/>
<keyword evidence="5" id="KW-1185">Reference proteome</keyword>
<evidence type="ECO:0000313" key="4">
    <source>
        <dbReference type="EMBL" id="MCZ0703084.1"/>
    </source>
</evidence>
<sequence length="443" mass="50781">MKKKILLCILCSTIIFSFNASSYAYAAPKIGDVIQLGQYNDKAIKWIVIHIDRDGDPLLLSDRILTYKAFDVTGNYHQSELRQKYGSNYWQDSNIRQWLNSDKRQIDWIQNPPTEDNLRFSFFLDYAYEKEPGFLSDPNFTKAERNAIKSSTHKVLLSQADLDKRDGGEEGHQFHEDIDQVMQNYDTSYYQLVTDRVFLLSVQELHDYIYKNGWPHTARPVDGLLLPGSGTGGWWPYWLRDSVFYSESQPRFVLHLGSINGNADSGWNNHYLLSNTNGIRPAFYLNWSSVQSKTGVGIGSDPFVFELKSPPQLNIDIQHQEPITLVVGENETLNIDTPIEEIHFYFQSSDKEVAEISPDGTITAIGPGVATLYIEATHDSYEDYFVSIEVMVEGEISIEEEILRNDSRNNRGNLQDKKIVLISVSICIVVVSFLFIKKFRRKK</sequence>
<keyword evidence="1" id="KW-0472">Membrane</keyword>